<accession>A0A6G1L2J0</accession>
<keyword evidence="1" id="KW-0732">Signal</keyword>
<gene>
    <name evidence="2" type="ORF">EJ03DRAFT_329700</name>
</gene>
<reference evidence="2" key="1">
    <citation type="journal article" date="2020" name="Stud. Mycol.">
        <title>101 Dothideomycetes genomes: a test case for predicting lifestyles and emergence of pathogens.</title>
        <authorList>
            <person name="Haridas S."/>
            <person name="Albert R."/>
            <person name="Binder M."/>
            <person name="Bloem J."/>
            <person name="Labutti K."/>
            <person name="Salamov A."/>
            <person name="Andreopoulos B."/>
            <person name="Baker S."/>
            <person name="Barry K."/>
            <person name="Bills G."/>
            <person name="Bluhm B."/>
            <person name="Cannon C."/>
            <person name="Castanera R."/>
            <person name="Culley D."/>
            <person name="Daum C."/>
            <person name="Ezra D."/>
            <person name="Gonzalez J."/>
            <person name="Henrissat B."/>
            <person name="Kuo A."/>
            <person name="Liang C."/>
            <person name="Lipzen A."/>
            <person name="Lutzoni F."/>
            <person name="Magnuson J."/>
            <person name="Mondo S."/>
            <person name="Nolan M."/>
            <person name="Ohm R."/>
            <person name="Pangilinan J."/>
            <person name="Park H.-J."/>
            <person name="Ramirez L."/>
            <person name="Alfaro M."/>
            <person name="Sun H."/>
            <person name="Tritt A."/>
            <person name="Yoshinaga Y."/>
            <person name="Zwiers L.-H."/>
            <person name="Turgeon B."/>
            <person name="Goodwin S."/>
            <person name="Spatafora J."/>
            <person name="Crous P."/>
            <person name="Grigoriev I."/>
        </authorList>
    </citation>
    <scope>NUCLEOTIDE SEQUENCE</scope>
    <source>
        <strain evidence="2">CBS 116005</strain>
    </source>
</reference>
<proteinExistence type="predicted"/>
<feature type="signal peptide" evidence="1">
    <location>
        <begin position="1"/>
        <end position="20"/>
    </location>
</feature>
<evidence type="ECO:0000313" key="2">
    <source>
        <dbReference type="EMBL" id="KAF2766812.1"/>
    </source>
</evidence>
<sequence length="110" mass="12076">MKLTPITLLTLTALLPSTDGKGSIEGLRCKAYNPKSDTQDISRGNRLTKFFVHDVLHISLSVLRDIKGVTCAFIADKTLLDKFLAKCQYSCIKGHPELACEPSAVLCNPR</sequence>
<dbReference type="EMBL" id="ML995865">
    <property type="protein sequence ID" value="KAF2766812.1"/>
    <property type="molecule type" value="Genomic_DNA"/>
</dbReference>
<dbReference type="Proteomes" id="UP000799436">
    <property type="component" value="Unassembled WGS sequence"/>
</dbReference>
<evidence type="ECO:0000256" key="1">
    <source>
        <dbReference type="SAM" id="SignalP"/>
    </source>
</evidence>
<protein>
    <submittedName>
        <fullName evidence="2">Uncharacterized protein</fullName>
    </submittedName>
</protein>
<evidence type="ECO:0000313" key="3">
    <source>
        <dbReference type="Proteomes" id="UP000799436"/>
    </source>
</evidence>
<name>A0A6G1L2J0_9PEZI</name>
<keyword evidence="3" id="KW-1185">Reference proteome</keyword>
<organism evidence="2 3">
    <name type="scientific">Teratosphaeria nubilosa</name>
    <dbReference type="NCBI Taxonomy" id="161662"/>
    <lineage>
        <taxon>Eukaryota</taxon>
        <taxon>Fungi</taxon>
        <taxon>Dikarya</taxon>
        <taxon>Ascomycota</taxon>
        <taxon>Pezizomycotina</taxon>
        <taxon>Dothideomycetes</taxon>
        <taxon>Dothideomycetidae</taxon>
        <taxon>Mycosphaerellales</taxon>
        <taxon>Teratosphaeriaceae</taxon>
        <taxon>Teratosphaeria</taxon>
    </lineage>
</organism>
<feature type="chain" id="PRO_5026072925" evidence="1">
    <location>
        <begin position="21"/>
        <end position="110"/>
    </location>
</feature>
<dbReference type="AlphaFoldDB" id="A0A6G1L2J0"/>